<comment type="caution">
    <text evidence="1">The sequence shown here is derived from an EMBL/GenBank/DDBJ whole genome shotgun (WGS) entry which is preliminary data.</text>
</comment>
<gene>
    <name evidence="1" type="ORF">ERUC_LOCUS9192</name>
</gene>
<reference evidence="1 2" key="1">
    <citation type="submission" date="2022-03" db="EMBL/GenBank/DDBJ databases">
        <authorList>
            <person name="Macdonald S."/>
            <person name="Ahmed S."/>
            <person name="Newling K."/>
        </authorList>
    </citation>
    <scope>NUCLEOTIDE SEQUENCE [LARGE SCALE GENOMIC DNA]</scope>
</reference>
<name>A0ABC8JJV8_ERUVS</name>
<sequence>MLSTALLNFIQGKKPWKAFHMATMFKAEVANLFADLSVLLISSLLTKRNQSICFAIPPGDSIEVFMDVPLSIYISVHEVGKSKVSREFDYP</sequence>
<dbReference type="AlphaFoldDB" id="A0ABC8JJV8"/>
<evidence type="ECO:0000313" key="2">
    <source>
        <dbReference type="Proteomes" id="UP001642260"/>
    </source>
</evidence>
<keyword evidence="2" id="KW-1185">Reference proteome</keyword>
<evidence type="ECO:0000313" key="1">
    <source>
        <dbReference type="EMBL" id="CAH8320750.1"/>
    </source>
</evidence>
<proteinExistence type="predicted"/>
<accession>A0ABC8JJV8</accession>
<dbReference type="EMBL" id="CAKOAT010094043">
    <property type="protein sequence ID" value="CAH8320750.1"/>
    <property type="molecule type" value="Genomic_DNA"/>
</dbReference>
<protein>
    <submittedName>
        <fullName evidence="1">Uncharacterized protein</fullName>
    </submittedName>
</protein>
<organism evidence="1 2">
    <name type="scientific">Eruca vesicaria subsp. sativa</name>
    <name type="common">Garden rocket</name>
    <name type="synonym">Eruca sativa</name>
    <dbReference type="NCBI Taxonomy" id="29727"/>
    <lineage>
        <taxon>Eukaryota</taxon>
        <taxon>Viridiplantae</taxon>
        <taxon>Streptophyta</taxon>
        <taxon>Embryophyta</taxon>
        <taxon>Tracheophyta</taxon>
        <taxon>Spermatophyta</taxon>
        <taxon>Magnoliopsida</taxon>
        <taxon>eudicotyledons</taxon>
        <taxon>Gunneridae</taxon>
        <taxon>Pentapetalae</taxon>
        <taxon>rosids</taxon>
        <taxon>malvids</taxon>
        <taxon>Brassicales</taxon>
        <taxon>Brassicaceae</taxon>
        <taxon>Brassiceae</taxon>
        <taxon>Eruca</taxon>
    </lineage>
</organism>
<dbReference type="Proteomes" id="UP001642260">
    <property type="component" value="Unassembled WGS sequence"/>
</dbReference>